<keyword evidence="5 6" id="KW-0472">Membrane</keyword>
<dbReference type="Pfam" id="PF00753">
    <property type="entry name" value="Lactamase_B"/>
    <property type="match status" value="1"/>
</dbReference>
<dbReference type="SUPFAM" id="SSF56281">
    <property type="entry name" value="Metallo-hydrolase/oxidoreductase"/>
    <property type="match status" value="1"/>
</dbReference>
<protein>
    <submittedName>
        <fullName evidence="8">DNA internalization-related competence protein ComEC/Rec2</fullName>
    </submittedName>
</protein>
<organism evidence="8 9">
    <name type="scientific">Dokdonella ginsengisoli</name>
    <dbReference type="NCBI Taxonomy" id="363846"/>
    <lineage>
        <taxon>Bacteria</taxon>
        <taxon>Pseudomonadati</taxon>
        <taxon>Pseudomonadota</taxon>
        <taxon>Gammaproteobacteria</taxon>
        <taxon>Lysobacterales</taxon>
        <taxon>Rhodanobacteraceae</taxon>
        <taxon>Dokdonella</taxon>
    </lineage>
</organism>
<dbReference type="InterPro" id="IPR052159">
    <property type="entry name" value="Competence_DNA_uptake"/>
</dbReference>
<feature type="transmembrane region" description="Helical" evidence="6">
    <location>
        <begin position="251"/>
        <end position="272"/>
    </location>
</feature>
<feature type="transmembrane region" description="Helical" evidence="6">
    <location>
        <begin position="478"/>
        <end position="494"/>
    </location>
</feature>
<dbReference type="EMBL" id="JBHSHD010000007">
    <property type="protein sequence ID" value="MFC4820492.1"/>
    <property type="molecule type" value="Genomic_DNA"/>
</dbReference>
<accession>A0ABV9QUG9</accession>
<feature type="transmembrane region" description="Helical" evidence="6">
    <location>
        <begin position="334"/>
        <end position="351"/>
    </location>
</feature>
<dbReference type="PANTHER" id="PTHR30619">
    <property type="entry name" value="DNA INTERNALIZATION/COMPETENCE PROTEIN COMEC/REC2"/>
    <property type="match status" value="1"/>
</dbReference>
<dbReference type="InterPro" id="IPR001279">
    <property type="entry name" value="Metallo-B-lactamas"/>
</dbReference>
<reference evidence="9" key="1">
    <citation type="journal article" date="2019" name="Int. J. Syst. Evol. Microbiol.">
        <title>The Global Catalogue of Microorganisms (GCM) 10K type strain sequencing project: providing services to taxonomists for standard genome sequencing and annotation.</title>
        <authorList>
            <consortium name="The Broad Institute Genomics Platform"/>
            <consortium name="The Broad Institute Genome Sequencing Center for Infectious Disease"/>
            <person name="Wu L."/>
            <person name="Ma J."/>
        </authorList>
    </citation>
    <scope>NUCLEOTIDE SEQUENCE [LARGE SCALE GENOMIC DNA]</scope>
    <source>
        <strain evidence="9">CCUG 30340</strain>
    </source>
</reference>
<dbReference type="PANTHER" id="PTHR30619:SF1">
    <property type="entry name" value="RECOMBINATION PROTEIN 2"/>
    <property type="match status" value="1"/>
</dbReference>
<keyword evidence="3 6" id="KW-0812">Transmembrane</keyword>
<keyword evidence="4 6" id="KW-1133">Transmembrane helix</keyword>
<feature type="transmembrane region" description="Helical" evidence="6">
    <location>
        <begin position="284"/>
        <end position="304"/>
    </location>
</feature>
<comment type="caution">
    <text evidence="8">The sequence shown here is derived from an EMBL/GenBank/DDBJ whole genome shotgun (WGS) entry which is preliminary data.</text>
</comment>
<dbReference type="Gene3D" id="3.60.15.10">
    <property type="entry name" value="Ribonuclease Z/Hydroxyacylglutathione hydrolase-like"/>
    <property type="match status" value="1"/>
</dbReference>
<evidence type="ECO:0000256" key="4">
    <source>
        <dbReference type="ARBA" id="ARBA00022989"/>
    </source>
</evidence>
<feature type="transmembrane region" description="Helical" evidence="6">
    <location>
        <begin position="357"/>
        <end position="374"/>
    </location>
</feature>
<dbReference type="RefSeq" id="WP_380020348.1">
    <property type="nucleotide sequence ID" value="NZ_JBHSHD010000007.1"/>
</dbReference>
<dbReference type="InterPro" id="IPR025405">
    <property type="entry name" value="DUF4131"/>
</dbReference>
<feature type="transmembrane region" description="Helical" evidence="6">
    <location>
        <begin position="441"/>
        <end position="458"/>
    </location>
</feature>
<dbReference type="NCBIfam" id="TIGR00360">
    <property type="entry name" value="ComEC_N-term"/>
    <property type="match status" value="1"/>
</dbReference>
<evidence type="ECO:0000313" key="8">
    <source>
        <dbReference type="EMBL" id="MFC4820492.1"/>
    </source>
</evidence>
<dbReference type="InterPro" id="IPR035681">
    <property type="entry name" value="ComA-like_MBL"/>
</dbReference>
<sequence length="780" mass="82975">MGRKPAGIGLASPPFGVATALAALLGALAVHALPALPPRWLDAALAVLAAALLLRPRLRLPGCVLLGFAWCALRADVALEARLPRELEGRDFTVVGTVEDLPKRQPDATRFELRVERARLDGRELALQGRLRLSWYDGAPQELDACSRWQLQLRLRRPRGLVNRGGFDSERHALEHGIVAVGYVREADSNRRLGERGGCVDRLRERLAHDIAERVGDPHDAALVRAFAIGDTRGLGPDDWEVARATGVSHLIAISGFHVGIAAGFGALLVRLLWRLWPRLGLRVAVPVAQAPVALVTALAYGALAGNSLPTLRTLMMIAIVALAHGARRGSGGAHALALALLAILVIDPLATLSAGFWLSFVGVAFLLGCLARGRGWTGWLRELGAGQLLMSVALLPLTVWFFGEVSLVGVLSNLFAVPVVSVVIVPLCLLGLLALLTLPVVAVLPLTLAATIAHAQWRLLESMAGWPGAHGYLPEVAPWALALAMLGAAWMFLPRGVPARGLGALLFLPLLLPDRPPPPQGAFVATVIDVGQGLSVLVRTHGHALLYDAGARYRSEFDLGEAAVLPTLHALGIDTLDAFVVSHGDNDHAGGAPAVARAYPQARRYAGEPARLDLGAAQCRSGQAWRWDGVDFRMLGPRPEALAAHSGSADNDRSCVLLVETASGRLLLTGDVSRRVEPAIAAAAGDGPPLVLLVPHHGSRSSSSEAFVAALAPRLAVVSAGWRNRFGHPHPAVVQRYADAGVALESTARSGALEIEFGRDAAPRLIARERERRARHWRE</sequence>
<dbReference type="NCBIfam" id="TIGR00361">
    <property type="entry name" value="ComEC_Rec2"/>
    <property type="match status" value="1"/>
</dbReference>
<evidence type="ECO:0000313" key="9">
    <source>
        <dbReference type="Proteomes" id="UP001595886"/>
    </source>
</evidence>
<dbReference type="InterPro" id="IPR036866">
    <property type="entry name" value="RibonucZ/Hydroxyglut_hydro"/>
</dbReference>
<proteinExistence type="predicted"/>
<dbReference type="Pfam" id="PF03772">
    <property type="entry name" value="Competence"/>
    <property type="match status" value="1"/>
</dbReference>
<evidence type="ECO:0000259" key="7">
    <source>
        <dbReference type="SMART" id="SM00849"/>
    </source>
</evidence>
<comment type="subcellular location">
    <subcellularLocation>
        <location evidence="1">Cell membrane</location>
        <topology evidence="1">Multi-pass membrane protein</topology>
    </subcellularLocation>
</comment>
<dbReference type="InterPro" id="IPR004477">
    <property type="entry name" value="ComEC_N"/>
</dbReference>
<evidence type="ECO:0000256" key="2">
    <source>
        <dbReference type="ARBA" id="ARBA00022475"/>
    </source>
</evidence>
<keyword evidence="9" id="KW-1185">Reference proteome</keyword>
<gene>
    <name evidence="8" type="ORF">ACFO6Q_09155</name>
</gene>
<feature type="domain" description="Metallo-beta-lactamase" evidence="7">
    <location>
        <begin position="533"/>
        <end position="723"/>
    </location>
</feature>
<dbReference type="InterPro" id="IPR004797">
    <property type="entry name" value="Competence_ComEC/Rec2"/>
</dbReference>
<feature type="transmembrane region" description="Helical" evidence="6">
    <location>
        <begin position="386"/>
        <end position="404"/>
    </location>
</feature>
<dbReference type="Pfam" id="PF13567">
    <property type="entry name" value="DUF4131"/>
    <property type="match status" value="1"/>
</dbReference>
<name>A0ABV9QUG9_9GAMM</name>
<dbReference type="SMART" id="SM00849">
    <property type="entry name" value="Lactamase_B"/>
    <property type="match status" value="1"/>
</dbReference>
<keyword evidence="2" id="KW-1003">Cell membrane</keyword>
<evidence type="ECO:0000256" key="3">
    <source>
        <dbReference type="ARBA" id="ARBA00022692"/>
    </source>
</evidence>
<dbReference type="CDD" id="cd07731">
    <property type="entry name" value="ComA-like_MBL-fold"/>
    <property type="match status" value="1"/>
</dbReference>
<evidence type="ECO:0000256" key="1">
    <source>
        <dbReference type="ARBA" id="ARBA00004651"/>
    </source>
</evidence>
<dbReference type="Proteomes" id="UP001595886">
    <property type="component" value="Unassembled WGS sequence"/>
</dbReference>
<evidence type="ECO:0000256" key="5">
    <source>
        <dbReference type="ARBA" id="ARBA00023136"/>
    </source>
</evidence>
<feature type="transmembrane region" description="Helical" evidence="6">
    <location>
        <begin position="416"/>
        <end position="434"/>
    </location>
</feature>
<evidence type="ECO:0000256" key="6">
    <source>
        <dbReference type="SAM" id="Phobius"/>
    </source>
</evidence>